<evidence type="ECO:0000256" key="10">
    <source>
        <dbReference type="RuleBase" id="RU361152"/>
    </source>
</evidence>
<evidence type="ECO:0000256" key="3">
    <source>
        <dbReference type="ARBA" id="ARBA00022801"/>
    </source>
</evidence>
<name>A0A968GGE6_9SPIO</name>
<keyword evidence="3 10" id="KW-0378">Hydrolase</keyword>
<dbReference type="InterPro" id="IPR022616">
    <property type="entry name" value="Glyco_hydro_4_C"/>
</dbReference>
<dbReference type="Gene3D" id="3.90.110.10">
    <property type="entry name" value="Lactate dehydrogenase/glycoside hydrolase, family 4, C-terminal"/>
    <property type="match status" value="1"/>
</dbReference>
<feature type="binding site" evidence="7">
    <location>
        <position position="150"/>
    </location>
    <ligand>
        <name>substrate</name>
    </ligand>
</feature>
<keyword evidence="4 10" id="KW-0520">NAD</keyword>
<keyword evidence="6 10" id="KW-0326">Glycosidase</keyword>
<dbReference type="GO" id="GO:0005975">
    <property type="term" value="P:carbohydrate metabolic process"/>
    <property type="evidence" value="ECO:0007669"/>
    <property type="project" value="InterPro"/>
</dbReference>
<dbReference type="PANTHER" id="PTHR32092">
    <property type="entry name" value="6-PHOSPHO-BETA-GLUCOSIDASE-RELATED"/>
    <property type="match status" value="1"/>
</dbReference>
<reference evidence="12" key="1">
    <citation type="submission" date="2020-03" db="EMBL/GenBank/DDBJ databases">
        <title>Spirochaetal bacteria isolated from arthropods constitute a novel genus Entomospira genus novum within the order Spirochaetales.</title>
        <authorList>
            <person name="Grana-Miraglia L."/>
            <person name="Sikutova S."/>
            <person name="Fingerle V."/>
            <person name="Sing A."/>
            <person name="Castillo-Ramirez S."/>
            <person name="Margos G."/>
            <person name="Rudolf I."/>
        </authorList>
    </citation>
    <scope>NUCLEOTIDE SEQUENCE</scope>
    <source>
        <strain evidence="12">BR149</strain>
    </source>
</reference>
<dbReference type="PRINTS" id="PR00732">
    <property type="entry name" value="GLHYDRLASE4"/>
</dbReference>
<feature type="site" description="Increases basicity of active site Tyr" evidence="9">
    <location>
        <position position="112"/>
    </location>
</feature>
<evidence type="ECO:0000256" key="6">
    <source>
        <dbReference type="ARBA" id="ARBA00023295"/>
    </source>
</evidence>
<dbReference type="AlphaFoldDB" id="A0A968GGE6"/>
<evidence type="ECO:0000256" key="4">
    <source>
        <dbReference type="ARBA" id="ARBA00023027"/>
    </source>
</evidence>
<dbReference type="PROSITE" id="PS01324">
    <property type="entry name" value="GLYCOSYL_HYDROL_F4"/>
    <property type="match status" value="1"/>
</dbReference>
<evidence type="ECO:0000313" key="12">
    <source>
        <dbReference type="EMBL" id="NIZ70029.1"/>
    </source>
</evidence>
<dbReference type="Gene3D" id="3.40.50.720">
    <property type="entry name" value="NAD(P)-binding Rossmann-like Domain"/>
    <property type="match status" value="1"/>
</dbReference>
<evidence type="ECO:0000256" key="9">
    <source>
        <dbReference type="PIRSR" id="PIRSR601088-4"/>
    </source>
</evidence>
<evidence type="ECO:0000259" key="11">
    <source>
        <dbReference type="Pfam" id="PF11975"/>
    </source>
</evidence>
<accession>A0A968GGE6</accession>
<evidence type="ECO:0000256" key="7">
    <source>
        <dbReference type="PIRSR" id="PIRSR601088-2"/>
    </source>
</evidence>
<dbReference type="GO" id="GO:0004553">
    <property type="term" value="F:hydrolase activity, hydrolyzing O-glycosyl compounds"/>
    <property type="evidence" value="ECO:0007669"/>
    <property type="project" value="InterPro"/>
</dbReference>
<keyword evidence="5 8" id="KW-0464">Manganese</keyword>
<evidence type="ECO:0000256" key="1">
    <source>
        <dbReference type="ARBA" id="ARBA00010141"/>
    </source>
</evidence>
<evidence type="ECO:0000256" key="5">
    <source>
        <dbReference type="ARBA" id="ARBA00023211"/>
    </source>
</evidence>
<dbReference type="RefSeq" id="WP_167696096.1">
    <property type="nucleotide sequence ID" value="NZ_CP118181.1"/>
</dbReference>
<protein>
    <submittedName>
        <fullName evidence="12">6-phospho-beta-glucosidase</fullName>
    </submittedName>
</protein>
<dbReference type="SUPFAM" id="SSF56327">
    <property type="entry name" value="LDH C-terminal domain-like"/>
    <property type="match status" value="1"/>
</dbReference>
<sequence length="436" mass="48902">MKKPLKIATIGGGSSYTPEIVAGFISRYQDVPIKELWLVDIEAGREKLEIVGALARRMVEKAGVPMQIHLTMDREEALKDADFVTTQLRVGLLDARIQDERIPLSHGAIGQETNGFGGFMKALRTIPVVLEIAKEMERLCPNAWLINFSNPSSMVTEAVHRHSSIKCIGLCNVPIGMQRSVGEVIGDEDFFIHFLGMNHYVWGKHIYHQGREITQEILPKIIEHESTKSVVKNLKPIVWNKEFVQQLGMLPCPYHRYYYMQDDILHEELESFKDGKTRAEVVRGVEEALFEIYKNPELNEKPAELEQRGGAHYSDAACGLIRAIYTNSQEIMVVNMPNNGTIGILPDDAIIETSAMITSFGPVSLKASPLPAPAQAEILLMKTFERLTIEAAVKKDYNIAIQALTINPLTKHGAMTRVIFNELLQAHKPHLSGWQI</sequence>
<dbReference type="GO" id="GO:0046872">
    <property type="term" value="F:metal ion binding"/>
    <property type="evidence" value="ECO:0007669"/>
    <property type="project" value="UniProtKB-KW"/>
</dbReference>
<dbReference type="CDD" id="cd05296">
    <property type="entry name" value="GH4_P_beta_glucosidase"/>
    <property type="match status" value="1"/>
</dbReference>
<dbReference type="GO" id="GO:0016616">
    <property type="term" value="F:oxidoreductase activity, acting on the CH-OH group of donors, NAD or NADP as acceptor"/>
    <property type="evidence" value="ECO:0007669"/>
    <property type="project" value="InterPro"/>
</dbReference>
<dbReference type="Proteomes" id="UP000778951">
    <property type="component" value="Unassembled WGS sequence"/>
</dbReference>
<feature type="binding site" evidence="7">
    <location>
        <position position="96"/>
    </location>
    <ligand>
        <name>substrate</name>
    </ligand>
</feature>
<feature type="binding site" evidence="8">
    <location>
        <position position="171"/>
    </location>
    <ligand>
        <name>Mn(2+)</name>
        <dbReference type="ChEBI" id="CHEBI:29035"/>
    </ligand>
</feature>
<organism evidence="12 13">
    <name type="scientific">Entomospira culicis</name>
    <dbReference type="NCBI Taxonomy" id="2719989"/>
    <lineage>
        <taxon>Bacteria</taxon>
        <taxon>Pseudomonadati</taxon>
        <taxon>Spirochaetota</taxon>
        <taxon>Spirochaetia</taxon>
        <taxon>Spirochaetales</taxon>
        <taxon>Spirochaetaceae</taxon>
        <taxon>Entomospira</taxon>
    </lineage>
</organism>
<gene>
    <name evidence="12" type="ORF">HCT48_07400</name>
</gene>
<dbReference type="Pfam" id="PF11975">
    <property type="entry name" value="Glyco_hydro_4C"/>
    <property type="match status" value="1"/>
</dbReference>
<comment type="caution">
    <text evidence="12">The sequence shown here is derived from an EMBL/GenBank/DDBJ whole genome shotgun (WGS) entry which is preliminary data.</text>
</comment>
<dbReference type="Pfam" id="PF02056">
    <property type="entry name" value="Glyco_hydro_4"/>
    <property type="match status" value="1"/>
</dbReference>
<comment type="cofactor">
    <cofactor evidence="10">
        <name>NAD(+)</name>
        <dbReference type="ChEBI" id="CHEBI:57540"/>
    </cofactor>
    <text evidence="10">Binds 1 NAD(+) per subunit.</text>
</comment>
<evidence type="ECO:0000256" key="8">
    <source>
        <dbReference type="PIRSR" id="PIRSR601088-3"/>
    </source>
</evidence>
<dbReference type="InterPro" id="IPR036291">
    <property type="entry name" value="NAD(P)-bd_dom_sf"/>
</dbReference>
<keyword evidence="8" id="KW-0408">Iron</keyword>
<dbReference type="PANTHER" id="PTHR32092:SF5">
    <property type="entry name" value="6-PHOSPHO-BETA-GLUCOSIDASE"/>
    <property type="match status" value="1"/>
</dbReference>
<feature type="binding site" evidence="8">
    <location>
        <position position="199"/>
    </location>
    <ligand>
        <name>Mn(2+)</name>
        <dbReference type="ChEBI" id="CHEBI:29035"/>
    </ligand>
</feature>
<dbReference type="SUPFAM" id="SSF51735">
    <property type="entry name" value="NAD(P)-binding Rossmann-fold domains"/>
    <property type="match status" value="1"/>
</dbReference>
<dbReference type="InterPro" id="IPR019802">
    <property type="entry name" value="GlycHydrolase_4_CS"/>
</dbReference>
<dbReference type="InterPro" id="IPR001088">
    <property type="entry name" value="Glyco_hydro_4"/>
</dbReference>
<keyword evidence="2 8" id="KW-0479">Metal-binding</keyword>
<dbReference type="EMBL" id="JAATLM010000001">
    <property type="protein sequence ID" value="NIZ70029.1"/>
    <property type="molecule type" value="Genomic_DNA"/>
</dbReference>
<comment type="similarity">
    <text evidence="1 10">Belongs to the glycosyl hydrolase 4 family.</text>
</comment>
<proteinExistence type="inferred from homology"/>
<evidence type="ECO:0000313" key="13">
    <source>
        <dbReference type="Proteomes" id="UP000778951"/>
    </source>
</evidence>
<dbReference type="InterPro" id="IPR015955">
    <property type="entry name" value="Lactate_DH/Glyco_Ohase_4_C"/>
</dbReference>
<keyword evidence="13" id="KW-1185">Reference proteome</keyword>
<keyword evidence="8" id="KW-0533">Nickel</keyword>
<keyword evidence="8" id="KW-0170">Cobalt</keyword>
<evidence type="ECO:0000256" key="2">
    <source>
        <dbReference type="ARBA" id="ARBA00022723"/>
    </source>
</evidence>
<feature type="domain" description="Glycosyl hydrolase family 4 C-terminal" evidence="11">
    <location>
        <begin position="194"/>
        <end position="410"/>
    </location>
</feature>